<dbReference type="PANTHER" id="PTHR12658">
    <property type="entry name" value="BETA-TUBULIN COFACTOR D"/>
    <property type="match status" value="1"/>
</dbReference>
<dbReference type="GO" id="GO:0007021">
    <property type="term" value="P:tubulin complex assembly"/>
    <property type="evidence" value="ECO:0007669"/>
    <property type="project" value="InterPro"/>
</dbReference>
<evidence type="ECO:0000313" key="4">
    <source>
        <dbReference type="Proteomes" id="UP000232323"/>
    </source>
</evidence>
<feature type="compositionally biased region" description="Basic and acidic residues" evidence="1">
    <location>
        <begin position="59"/>
        <end position="74"/>
    </location>
</feature>
<dbReference type="GO" id="GO:0048487">
    <property type="term" value="F:beta-tubulin binding"/>
    <property type="evidence" value="ECO:0007669"/>
    <property type="project" value="InterPro"/>
</dbReference>
<protein>
    <recommendedName>
        <fullName evidence="2">Tubulin-folding cofactor D ARM repeats domain-containing protein</fullName>
    </recommendedName>
</protein>
<organism evidence="3 4">
    <name type="scientific">Chlamydomonas eustigma</name>
    <dbReference type="NCBI Taxonomy" id="1157962"/>
    <lineage>
        <taxon>Eukaryota</taxon>
        <taxon>Viridiplantae</taxon>
        <taxon>Chlorophyta</taxon>
        <taxon>core chlorophytes</taxon>
        <taxon>Chlorophyceae</taxon>
        <taxon>CS clade</taxon>
        <taxon>Chlamydomonadales</taxon>
        <taxon>Chlamydomonadaceae</taxon>
        <taxon>Chlamydomonas</taxon>
    </lineage>
</organism>
<feature type="domain" description="Tubulin-folding cofactor D ARM repeats" evidence="2">
    <location>
        <begin position="161"/>
        <end position="262"/>
    </location>
</feature>
<dbReference type="InterPro" id="IPR011989">
    <property type="entry name" value="ARM-like"/>
</dbReference>
<evidence type="ECO:0000256" key="1">
    <source>
        <dbReference type="SAM" id="MobiDB-lite"/>
    </source>
</evidence>
<dbReference type="EMBL" id="BEGY01000005">
    <property type="protein sequence ID" value="GAX74066.1"/>
    <property type="molecule type" value="Genomic_DNA"/>
</dbReference>
<feature type="domain" description="Tubulin-folding cofactor D ARM repeats" evidence="2">
    <location>
        <begin position="17"/>
        <end position="144"/>
    </location>
</feature>
<proteinExistence type="predicted"/>
<dbReference type="AlphaFoldDB" id="A0A250WTI8"/>
<comment type="caution">
    <text evidence="3">The sequence shown here is derived from an EMBL/GenBank/DDBJ whole genome shotgun (WGS) entry which is preliminary data.</text>
</comment>
<gene>
    <name evidence="3" type="ORF">CEUSTIGMA_g1516.t1</name>
</gene>
<sequence length="268" mass="29318">MGPLVTGSAVVGSSALARKLSVKLLQRLALTFLEPRLASWRYQRDAGGDLEQTLQGGQMKREEDAGRGDPKETDIPSGEEEEDYEIAEEIEEVVEMLLTGLRDKDTIVRWSVAKGVGRVTGCLPQELADEVVAQVLELFRPTGTKCGEGVWYFHIDIALIALIPQESDAAWHGGCLALAELARRGLLLPHRLPTVTPIVQMALAYDVRRGPHSIGAHVRDAAAYVCWACARAYEPSLLTDSVQVLASSLLVGACYDREVNCRCECWTS</sequence>
<dbReference type="Gene3D" id="1.25.10.10">
    <property type="entry name" value="Leucine-rich Repeat Variant"/>
    <property type="match status" value="1"/>
</dbReference>
<name>A0A250WTI8_9CHLO</name>
<dbReference type="InterPro" id="IPR016024">
    <property type="entry name" value="ARM-type_fold"/>
</dbReference>
<dbReference type="SUPFAM" id="SSF48371">
    <property type="entry name" value="ARM repeat"/>
    <property type="match status" value="1"/>
</dbReference>
<accession>A0A250WTI8</accession>
<dbReference type="Pfam" id="PF25767">
    <property type="entry name" value="ARM_TBCD_2nd"/>
    <property type="match status" value="2"/>
</dbReference>
<evidence type="ECO:0000313" key="3">
    <source>
        <dbReference type="EMBL" id="GAX74066.1"/>
    </source>
</evidence>
<dbReference type="Proteomes" id="UP000232323">
    <property type="component" value="Unassembled WGS sequence"/>
</dbReference>
<feature type="region of interest" description="Disordered" evidence="1">
    <location>
        <begin position="51"/>
        <end position="83"/>
    </location>
</feature>
<dbReference type="STRING" id="1157962.A0A250WTI8"/>
<evidence type="ECO:0000259" key="2">
    <source>
        <dbReference type="Pfam" id="PF25767"/>
    </source>
</evidence>
<dbReference type="GO" id="GO:0007023">
    <property type="term" value="P:post-chaperonin tubulin folding pathway"/>
    <property type="evidence" value="ECO:0007669"/>
    <property type="project" value="InterPro"/>
</dbReference>
<reference evidence="3 4" key="1">
    <citation type="submission" date="2017-08" db="EMBL/GenBank/DDBJ databases">
        <title>Acidophilic green algal genome provides insights into adaptation to an acidic environment.</title>
        <authorList>
            <person name="Hirooka S."/>
            <person name="Hirose Y."/>
            <person name="Kanesaki Y."/>
            <person name="Higuchi S."/>
            <person name="Fujiwara T."/>
            <person name="Onuma R."/>
            <person name="Era A."/>
            <person name="Ohbayashi R."/>
            <person name="Uzuka A."/>
            <person name="Nozaki H."/>
            <person name="Yoshikawa H."/>
            <person name="Miyagishima S.Y."/>
        </authorList>
    </citation>
    <scope>NUCLEOTIDE SEQUENCE [LARGE SCALE GENOMIC DNA]</scope>
    <source>
        <strain evidence="3 4">NIES-2499</strain>
    </source>
</reference>
<dbReference type="InterPro" id="IPR058033">
    <property type="entry name" value="ARM_TBCD_2nd"/>
</dbReference>
<dbReference type="InterPro" id="IPR033162">
    <property type="entry name" value="TBCD"/>
</dbReference>
<dbReference type="PANTHER" id="PTHR12658:SF0">
    <property type="entry name" value="TUBULIN-SPECIFIC CHAPERONE D"/>
    <property type="match status" value="1"/>
</dbReference>
<dbReference type="GO" id="GO:0005096">
    <property type="term" value="F:GTPase activator activity"/>
    <property type="evidence" value="ECO:0007669"/>
    <property type="project" value="InterPro"/>
</dbReference>
<keyword evidence="4" id="KW-1185">Reference proteome</keyword>
<dbReference type="GO" id="GO:0000226">
    <property type="term" value="P:microtubule cytoskeleton organization"/>
    <property type="evidence" value="ECO:0007669"/>
    <property type="project" value="TreeGrafter"/>
</dbReference>
<dbReference type="OrthoDB" id="10253476at2759"/>